<keyword evidence="1" id="KW-1185">Reference proteome</keyword>
<name>A0A1I7Y261_9BILA</name>
<protein>
    <submittedName>
        <fullName evidence="2">Uncharacterized protein</fullName>
    </submittedName>
</protein>
<dbReference type="Proteomes" id="UP000095287">
    <property type="component" value="Unplaced"/>
</dbReference>
<sequence>MNRFPIAFWTHLCDILLEGDVTEEKELLGPFAELAQIAFHHMRERRQVRASEEIERIPKKFVQTLTINFKDAKPEGVSRELIRRFPTLVPTFLFTVLPSAKLRWTSPAPERERSKFISRRSWTTDQSDFFKKSSTLGSFFCLRGKRLVLETICEGGGKQLEEFLIHSASFSFGLLLRMTVFMAPHFVLPRVLKVCSKEECDVIKKKYRHNNRRFQKPSCVYKFEEGGGSERRRLFISFECATEEEHETGRPMLPASHRGLDDLGLMRASSLLQVLFA</sequence>
<evidence type="ECO:0000313" key="2">
    <source>
        <dbReference type="WBParaSite" id="L893_g11976.t1"/>
    </source>
</evidence>
<reference evidence="2" key="1">
    <citation type="submission" date="2016-11" db="UniProtKB">
        <authorList>
            <consortium name="WormBaseParasite"/>
        </authorList>
    </citation>
    <scope>IDENTIFICATION</scope>
</reference>
<evidence type="ECO:0000313" key="1">
    <source>
        <dbReference type="Proteomes" id="UP000095287"/>
    </source>
</evidence>
<dbReference type="WBParaSite" id="L893_g11976.t1">
    <property type="protein sequence ID" value="L893_g11976.t1"/>
    <property type="gene ID" value="L893_g11976"/>
</dbReference>
<organism evidence="1 2">
    <name type="scientific">Steinernema glaseri</name>
    <dbReference type="NCBI Taxonomy" id="37863"/>
    <lineage>
        <taxon>Eukaryota</taxon>
        <taxon>Metazoa</taxon>
        <taxon>Ecdysozoa</taxon>
        <taxon>Nematoda</taxon>
        <taxon>Chromadorea</taxon>
        <taxon>Rhabditida</taxon>
        <taxon>Tylenchina</taxon>
        <taxon>Panagrolaimomorpha</taxon>
        <taxon>Strongyloidoidea</taxon>
        <taxon>Steinernematidae</taxon>
        <taxon>Steinernema</taxon>
    </lineage>
</organism>
<proteinExistence type="predicted"/>
<accession>A0A1I7Y261</accession>
<dbReference type="AlphaFoldDB" id="A0A1I7Y261"/>